<dbReference type="PROSITE" id="PS50082">
    <property type="entry name" value="WD_REPEATS_2"/>
    <property type="match status" value="5"/>
</dbReference>
<keyword evidence="2 8" id="KW-0853">WD repeat</keyword>
<protein>
    <submittedName>
        <fullName evidence="12">Cytochrome c</fullName>
    </submittedName>
</protein>
<dbReference type="InterPro" id="IPR019775">
    <property type="entry name" value="WD40_repeat_CS"/>
</dbReference>
<keyword evidence="4 9" id="KW-0479">Metal-binding</keyword>
<gene>
    <name evidence="12" type="ORF">BXY53_2571</name>
</gene>
<dbReference type="SUPFAM" id="SSF46626">
    <property type="entry name" value="Cytochrome c"/>
    <property type="match status" value="1"/>
</dbReference>
<evidence type="ECO:0000256" key="3">
    <source>
        <dbReference type="ARBA" id="ARBA00022617"/>
    </source>
</evidence>
<dbReference type="PROSITE" id="PS00678">
    <property type="entry name" value="WD_REPEATS_1"/>
    <property type="match status" value="1"/>
</dbReference>
<name>A0A397PH34_9HYPH</name>
<dbReference type="PANTHER" id="PTHR19879">
    <property type="entry name" value="TRANSCRIPTION INITIATION FACTOR TFIID"/>
    <property type="match status" value="1"/>
</dbReference>
<evidence type="ECO:0000256" key="1">
    <source>
        <dbReference type="ARBA" id="ARBA00022448"/>
    </source>
</evidence>
<feature type="chain" id="PRO_5017271034" evidence="10">
    <location>
        <begin position="19"/>
        <end position="463"/>
    </location>
</feature>
<dbReference type="SMART" id="SM00320">
    <property type="entry name" value="WD40"/>
    <property type="match status" value="7"/>
</dbReference>
<evidence type="ECO:0000313" key="13">
    <source>
        <dbReference type="Proteomes" id="UP000266273"/>
    </source>
</evidence>
<dbReference type="PROSITE" id="PS51007">
    <property type="entry name" value="CYTC"/>
    <property type="match status" value="1"/>
</dbReference>
<evidence type="ECO:0000256" key="7">
    <source>
        <dbReference type="ARBA" id="ARBA00023004"/>
    </source>
</evidence>
<feature type="repeat" description="WD" evidence="8">
    <location>
        <begin position="86"/>
        <end position="126"/>
    </location>
</feature>
<keyword evidence="5" id="KW-0677">Repeat</keyword>
<evidence type="ECO:0000256" key="8">
    <source>
        <dbReference type="PROSITE-ProRule" id="PRU00221"/>
    </source>
</evidence>
<keyword evidence="10" id="KW-0732">Signal</keyword>
<evidence type="ECO:0000256" key="4">
    <source>
        <dbReference type="ARBA" id="ARBA00022723"/>
    </source>
</evidence>
<keyword evidence="3 9" id="KW-0349">Heme</keyword>
<dbReference type="OrthoDB" id="9805828at2"/>
<proteinExistence type="predicted"/>
<dbReference type="EMBL" id="QXDF01000004">
    <property type="protein sequence ID" value="RIA47189.1"/>
    <property type="molecule type" value="Genomic_DNA"/>
</dbReference>
<feature type="repeat" description="WD" evidence="8">
    <location>
        <begin position="253"/>
        <end position="285"/>
    </location>
</feature>
<feature type="repeat" description="WD" evidence="8">
    <location>
        <begin position="127"/>
        <end position="168"/>
    </location>
</feature>
<sequence length="463" mass="49889">MRALAFKASRWLSGILVAAVVPLGLATAAAQDKPDASGTRNLVGHGGPVRGLAIADDGRHALTASFDYAAMYWDLGAKPPKAVQRLIGHDGPVNEAVFVPGGQALTGSDDGTLALWDLDTGEIVHRFEGHDAKVVDVAVSPDGERAASASWDRTVRLWRIADGKLIAELKGHTGPVNAVGFSENGEHLYSGSYDGSIRLWHADGSEATAIRPVVEYGWGINAMRLLPGARIAFGAQNGDVRVIDRDGNEIKVLAPHEGPVLSLAVSPERDVLATGGADGMIRLWQTDDWAVGETYSNPTGPVWALAFKSAGELYYGGLDDFAIYWRANPREPFEPVPSKYPRRFQVSGEMSLGERQFARKCSVCHTLTPADGNRAGPTLYGIFGRKAGALPDYPYSEGLKDADIVWNEETIGELFDKGPDHVTPGSKMPLQVITDEKKLEALVAFLKKATRKTEDAERPAERQ</sequence>
<dbReference type="InterPro" id="IPR001680">
    <property type="entry name" value="WD40_rpt"/>
</dbReference>
<feature type="signal peptide" evidence="10">
    <location>
        <begin position="1"/>
        <end position="18"/>
    </location>
</feature>
<dbReference type="SUPFAM" id="SSF50978">
    <property type="entry name" value="WD40 repeat-like"/>
    <property type="match status" value="1"/>
</dbReference>
<dbReference type="PANTHER" id="PTHR19879:SF9">
    <property type="entry name" value="TRANSCRIPTION INITIATION FACTOR TFIID SUBUNIT 5"/>
    <property type="match status" value="1"/>
</dbReference>
<reference evidence="12 13" key="1">
    <citation type="submission" date="2018-08" db="EMBL/GenBank/DDBJ databases">
        <title>Genomic Encyclopedia of Archaeal and Bacterial Type Strains, Phase II (KMG-II): from individual species to whole genera.</title>
        <authorList>
            <person name="Goeker M."/>
        </authorList>
    </citation>
    <scope>NUCLEOTIDE SEQUENCE [LARGE SCALE GENOMIC DNA]</scope>
    <source>
        <strain evidence="12 13">DSM 5002</strain>
    </source>
</reference>
<evidence type="ECO:0000256" key="9">
    <source>
        <dbReference type="PROSITE-ProRule" id="PRU00433"/>
    </source>
</evidence>
<dbReference type="InterPro" id="IPR036322">
    <property type="entry name" value="WD40_repeat_dom_sf"/>
</dbReference>
<dbReference type="GO" id="GO:0020037">
    <property type="term" value="F:heme binding"/>
    <property type="evidence" value="ECO:0007669"/>
    <property type="project" value="InterPro"/>
</dbReference>
<keyword evidence="6" id="KW-0249">Electron transport</keyword>
<evidence type="ECO:0000256" key="5">
    <source>
        <dbReference type="ARBA" id="ARBA00022737"/>
    </source>
</evidence>
<evidence type="ECO:0000256" key="6">
    <source>
        <dbReference type="ARBA" id="ARBA00022982"/>
    </source>
</evidence>
<dbReference type="Pfam" id="PF00034">
    <property type="entry name" value="Cytochrom_C"/>
    <property type="match status" value="1"/>
</dbReference>
<dbReference type="GO" id="GO:0009055">
    <property type="term" value="F:electron transfer activity"/>
    <property type="evidence" value="ECO:0007669"/>
    <property type="project" value="InterPro"/>
</dbReference>
<evidence type="ECO:0000256" key="10">
    <source>
        <dbReference type="SAM" id="SignalP"/>
    </source>
</evidence>
<evidence type="ECO:0000256" key="2">
    <source>
        <dbReference type="ARBA" id="ARBA00022574"/>
    </source>
</evidence>
<dbReference type="PRINTS" id="PR00320">
    <property type="entry name" value="GPROTEINBRPT"/>
</dbReference>
<dbReference type="PRINTS" id="PR00604">
    <property type="entry name" value="CYTCHRMECIAB"/>
</dbReference>
<dbReference type="Pfam" id="PF00400">
    <property type="entry name" value="WD40"/>
    <property type="match status" value="5"/>
</dbReference>
<dbReference type="InterPro" id="IPR020472">
    <property type="entry name" value="WD40_PAC1"/>
</dbReference>
<keyword evidence="7 9" id="KW-0408">Iron</keyword>
<keyword evidence="13" id="KW-1185">Reference proteome</keyword>
<dbReference type="InterPro" id="IPR009056">
    <property type="entry name" value="Cyt_c-like_dom"/>
</dbReference>
<comment type="caution">
    <text evidence="12">The sequence shown here is derived from an EMBL/GenBank/DDBJ whole genome shotgun (WGS) entry which is preliminary data.</text>
</comment>
<feature type="repeat" description="WD" evidence="8">
    <location>
        <begin position="42"/>
        <end position="75"/>
    </location>
</feature>
<dbReference type="InterPro" id="IPR036909">
    <property type="entry name" value="Cyt_c-like_dom_sf"/>
</dbReference>
<dbReference type="RefSeq" id="WP_119062375.1">
    <property type="nucleotide sequence ID" value="NZ_QXDF01000004.1"/>
</dbReference>
<dbReference type="PROSITE" id="PS50294">
    <property type="entry name" value="WD_REPEATS_REGION"/>
    <property type="match status" value="5"/>
</dbReference>
<dbReference type="GO" id="GO:0046872">
    <property type="term" value="F:metal ion binding"/>
    <property type="evidence" value="ECO:0007669"/>
    <property type="project" value="UniProtKB-KW"/>
</dbReference>
<dbReference type="InterPro" id="IPR015943">
    <property type="entry name" value="WD40/YVTN_repeat-like_dom_sf"/>
</dbReference>
<dbReference type="Proteomes" id="UP000266273">
    <property type="component" value="Unassembled WGS sequence"/>
</dbReference>
<feature type="domain" description="Cytochrome c" evidence="11">
    <location>
        <begin position="348"/>
        <end position="450"/>
    </location>
</feature>
<dbReference type="CDD" id="cd00200">
    <property type="entry name" value="WD40"/>
    <property type="match status" value="1"/>
</dbReference>
<evidence type="ECO:0000259" key="11">
    <source>
        <dbReference type="PROSITE" id="PS51007"/>
    </source>
</evidence>
<keyword evidence="1" id="KW-0813">Transport</keyword>
<dbReference type="Gene3D" id="1.10.760.10">
    <property type="entry name" value="Cytochrome c-like domain"/>
    <property type="match status" value="1"/>
</dbReference>
<accession>A0A397PH34</accession>
<evidence type="ECO:0000313" key="12">
    <source>
        <dbReference type="EMBL" id="RIA47189.1"/>
    </source>
</evidence>
<organism evidence="12 13">
    <name type="scientific">Dichotomicrobium thermohalophilum</name>
    <dbReference type="NCBI Taxonomy" id="933063"/>
    <lineage>
        <taxon>Bacteria</taxon>
        <taxon>Pseudomonadati</taxon>
        <taxon>Pseudomonadota</taxon>
        <taxon>Alphaproteobacteria</taxon>
        <taxon>Hyphomicrobiales</taxon>
        <taxon>Hyphomicrobiaceae</taxon>
        <taxon>Dichotomicrobium</taxon>
    </lineage>
</organism>
<feature type="repeat" description="WD" evidence="8">
    <location>
        <begin position="169"/>
        <end position="210"/>
    </location>
</feature>
<dbReference type="InterPro" id="IPR002327">
    <property type="entry name" value="Cyt_c_1A/1B"/>
</dbReference>
<dbReference type="AlphaFoldDB" id="A0A397PH34"/>
<dbReference type="Gene3D" id="2.130.10.10">
    <property type="entry name" value="YVTN repeat-like/Quinoprotein amine dehydrogenase"/>
    <property type="match status" value="2"/>
</dbReference>